<dbReference type="InParanoid" id="A0A0P0WMK5"/>
<feature type="region of interest" description="Disordered" evidence="1">
    <location>
        <begin position="30"/>
        <end position="57"/>
    </location>
</feature>
<proteinExistence type="predicted"/>
<sequence length="166" mass="18220">MPPLSMAACVEVRAGAAWLMARRLDVAGCDRRPGRHRPQPSSPYPPHISPTGRARRRRLRPACRAAHRHCLNAARTTTTRGSAAARTMMMWVSCSRTAAAVWRVVLTSKNIRAGERPLFPFQSPKYLTSLTRRWWHGAAVGVPHYLPRASLLEALPGNEPGAAGLG</sequence>
<evidence type="ECO:0000313" key="3">
    <source>
        <dbReference type="Proteomes" id="UP000059680"/>
    </source>
</evidence>
<evidence type="ECO:0000256" key="1">
    <source>
        <dbReference type="SAM" id="MobiDB-lite"/>
    </source>
</evidence>
<dbReference type="AlphaFoldDB" id="A0A0P0WMK5"/>
<dbReference type="Proteomes" id="UP000059680">
    <property type="component" value="Chromosome 5"/>
</dbReference>
<name>A0A0P0WMK5_ORYSJ</name>
<reference evidence="2 3" key="2">
    <citation type="journal article" date="2013" name="Plant Cell Physiol.">
        <title>Rice Annotation Project Database (RAP-DB): an integrative and interactive database for rice genomics.</title>
        <authorList>
            <person name="Sakai H."/>
            <person name="Lee S.S."/>
            <person name="Tanaka T."/>
            <person name="Numa H."/>
            <person name="Kim J."/>
            <person name="Kawahara Y."/>
            <person name="Wakimoto H."/>
            <person name="Yang C.C."/>
            <person name="Iwamoto M."/>
            <person name="Abe T."/>
            <person name="Yamada Y."/>
            <person name="Muto A."/>
            <person name="Inokuchi H."/>
            <person name="Ikemura T."/>
            <person name="Matsumoto T."/>
            <person name="Sasaki T."/>
            <person name="Itoh T."/>
        </authorList>
    </citation>
    <scope>NUCLEOTIDE SEQUENCE [LARGE SCALE GENOMIC DNA]</scope>
    <source>
        <strain evidence="3">cv. Nipponbare</strain>
    </source>
</reference>
<accession>A0A0P0WMK5</accession>
<protein>
    <submittedName>
        <fullName evidence="2">Os05g0422800 protein</fullName>
    </submittedName>
</protein>
<evidence type="ECO:0000313" key="2">
    <source>
        <dbReference type="EMBL" id="BAS94091.1"/>
    </source>
</evidence>
<dbReference type="EMBL" id="AP014961">
    <property type="protein sequence ID" value="BAS94091.1"/>
    <property type="molecule type" value="Genomic_DNA"/>
</dbReference>
<keyword evidence="3" id="KW-1185">Reference proteome</keyword>
<dbReference type="PaxDb" id="39947-A0A0P0WMK5"/>
<dbReference type="SMR" id="A0A0P0WMK5"/>
<gene>
    <name evidence="2" type="ordered locus">Os05g0422800</name>
    <name evidence="2" type="ORF">OSNPB_050422800</name>
</gene>
<reference evidence="3" key="1">
    <citation type="journal article" date="2005" name="Nature">
        <title>The map-based sequence of the rice genome.</title>
        <authorList>
            <consortium name="International rice genome sequencing project (IRGSP)"/>
            <person name="Matsumoto T."/>
            <person name="Wu J."/>
            <person name="Kanamori H."/>
            <person name="Katayose Y."/>
            <person name="Fujisawa M."/>
            <person name="Namiki N."/>
            <person name="Mizuno H."/>
            <person name="Yamamoto K."/>
            <person name="Antonio B.A."/>
            <person name="Baba T."/>
            <person name="Sakata K."/>
            <person name="Nagamura Y."/>
            <person name="Aoki H."/>
            <person name="Arikawa K."/>
            <person name="Arita K."/>
            <person name="Bito T."/>
            <person name="Chiden Y."/>
            <person name="Fujitsuka N."/>
            <person name="Fukunaka R."/>
            <person name="Hamada M."/>
            <person name="Harada C."/>
            <person name="Hayashi A."/>
            <person name="Hijishita S."/>
            <person name="Honda M."/>
            <person name="Hosokawa S."/>
            <person name="Ichikawa Y."/>
            <person name="Idonuma A."/>
            <person name="Iijima M."/>
            <person name="Ikeda M."/>
            <person name="Ikeno M."/>
            <person name="Ito K."/>
            <person name="Ito S."/>
            <person name="Ito T."/>
            <person name="Ito Y."/>
            <person name="Ito Y."/>
            <person name="Iwabuchi A."/>
            <person name="Kamiya K."/>
            <person name="Karasawa W."/>
            <person name="Kurita K."/>
            <person name="Katagiri S."/>
            <person name="Kikuta A."/>
            <person name="Kobayashi H."/>
            <person name="Kobayashi N."/>
            <person name="Machita K."/>
            <person name="Maehara T."/>
            <person name="Masukawa M."/>
            <person name="Mizubayashi T."/>
            <person name="Mukai Y."/>
            <person name="Nagasaki H."/>
            <person name="Nagata Y."/>
            <person name="Naito S."/>
            <person name="Nakashima M."/>
            <person name="Nakama Y."/>
            <person name="Nakamichi Y."/>
            <person name="Nakamura M."/>
            <person name="Meguro A."/>
            <person name="Negishi M."/>
            <person name="Ohta I."/>
            <person name="Ohta T."/>
            <person name="Okamoto M."/>
            <person name="Ono N."/>
            <person name="Saji S."/>
            <person name="Sakaguchi M."/>
            <person name="Sakai K."/>
            <person name="Shibata M."/>
            <person name="Shimokawa T."/>
            <person name="Song J."/>
            <person name="Takazaki Y."/>
            <person name="Terasawa K."/>
            <person name="Tsugane M."/>
            <person name="Tsuji K."/>
            <person name="Ueda S."/>
            <person name="Waki K."/>
            <person name="Yamagata H."/>
            <person name="Yamamoto M."/>
            <person name="Yamamoto S."/>
            <person name="Yamane H."/>
            <person name="Yoshiki S."/>
            <person name="Yoshihara R."/>
            <person name="Yukawa K."/>
            <person name="Zhong H."/>
            <person name="Yano M."/>
            <person name="Yuan Q."/>
            <person name="Ouyang S."/>
            <person name="Liu J."/>
            <person name="Jones K.M."/>
            <person name="Gansberger K."/>
            <person name="Moffat K."/>
            <person name="Hill J."/>
            <person name="Bera J."/>
            <person name="Fadrosh D."/>
            <person name="Jin S."/>
            <person name="Johri S."/>
            <person name="Kim M."/>
            <person name="Overton L."/>
            <person name="Reardon M."/>
            <person name="Tsitrin T."/>
            <person name="Vuong H."/>
            <person name="Weaver B."/>
            <person name="Ciecko A."/>
            <person name="Tallon L."/>
            <person name="Jackson J."/>
            <person name="Pai G."/>
            <person name="Aken S.V."/>
            <person name="Utterback T."/>
            <person name="Reidmuller S."/>
            <person name="Feldblyum T."/>
            <person name="Hsiao J."/>
            <person name="Zismann V."/>
            <person name="Iobst S."/>
            <person name="de Vazeille A.R."/>
            <person name="Buell C.R."/>
            <person name="Ying K."/>
            <person name="Li Y."/>
            <person name="Lu T."/>
            <person name="Huang Y."/>
            <person name="Zhao Q."/>
            <person name="Feng Q."/>
            <person name="Zhang L."/>
            <person name="Zhu J."/>
            <person name="Weng Q."/>
            <person name="Mu J."/>
            <person name="Lu Y."/>
            <person name="Fan D."/>
            <person name="Liu Y."/>
            <person name="Guan J."/>
            <person name="Zhang Y."/>
            <person name="Yu S."/>
            <person name="Liu X."/>
            <person name="Zhang Y."/>
            <person name="Hong G."/>
            <person name="Han B."/>
            <person name="Choisne N."/>
            <person name="Demange N."/>
            <person name="Orjeda G."/>
            <person name="Samain S."/>
            <person name="Cattolico L."/>
            <person name="Pelletier E."/>
            <person name="Couloux A."/>
            <person name="Segurens B."/>
            <person name="Wincker P."/>
            <person name="D'Hont A."/>
            <person name="Scarpelli C."/>
            <person name="Weissenbach J."/>
            <person name="Salanoubat M."/>
            <person name="Quetier F."/>
            <person name="Yu Y."/>
            <person name="Kim H.R."/>
            <person name="Rambo T."/>
            <person name="Currie J."/>
            <person name="Collura K."/>
            <person name="Luo M."/>
            <person name="Yang T."/>
            <person name="Ammiraju J.S.S."/>
            <person name="Engler F."/>
            <person name="Soderlund C."/>
            <person name="Wing R.A."/>
            <person name="Palmer L.E."/>
            <person name="de la Bastide M."/>
            <person name="Spiegel L."/>
            <person name="Nascimento L."/>
            <person name="Zutavern T."/>
            <person name="O'Shaughnessy A."/>
            <person name="Dike S."/>
            <person name="Dedhia N."/>
            <person name="Preston R."/>
            <person name="Balija V."/>
            <person name="McCombie W.R."/>
            <person name="Chow T."/>
            <person name="Chen H."/>
            <person name="Chung M."/>
            <person name="Chen C."/>
            <person name="Shaw J."/>
            <person name="Wu H."/>
            <person name="Hsiao K."/>
            <person name="Chao Y."/>
            <person name="Chu M."/>
            <person name="Cheng C."/>
            <person name="Hour A."/>
            <person name="Lee P."/>
            <person name="Lin S."/>
            <person name="Lin Y."/>
            <person name="Liou J."/>
            <person name="Liu S."/>
            <person name="Hsing Y."/>
            <person name="Raghuvanshi S."/>
            <person name="Mohanty A."/>
            <person name="Bharti A.K."/>
            <person name="Gaur A."/>
            <person name="Gupta V."/>
            <person name="Kumar D."/>
            <person name="Ravi V."/>
            <person name="Vij S."/>
            <person name="Kapur A."/>
            <person name="Khurana P."/>
            <person name="Khurana P."/>
            <person name="Khurana J.P."/>
            <person name="Tyagi A.K."/>
            <person name="Gaikwad K."/>
            <person name="Singh A."/>
            <person name="Dalal V."/>
            <person name="Srivastava S."/>
            <person name="Dixit A."/>
            <person name="Pal A.K."/>
            <person name="Ghazi I.A."/>
            <person name="Yadav M."/>
            <person name="Pandit A."/>
            <person name="Bhargava A."/>
            <person name="Sureshbabu K."/>
            <person name="Batra K."/>
            <person name="Sharma T.R."/>
            <person name="Mohapatra T."/>
            <person name="Singh N.K."/>
            <person name="Messing J."/>
            <person name="Nelson A.B."/>
            <person name="Fuks G."/>
            <person name="Kavchok S."/>
            <person name="Keizer G."/>
            <person name="Linton E."/>
            <person name="Llaca V."/>
            <person name="Song R."/>
            <person name="Tanyolac B."/>
            <person name="Young S."/>
            <person name="Ho-Il K."/>
            <person name="Hahn J.H."/>
            <person name="Sangsakoo G."/>
            <person name="Vanavichit A."/>
            <person name="de Mattos Luiz.A.T."/>
            <person name="Zimmer P.D."/>
            <person name="Malone G."/>
            <person name="Dellagostin O."/>
            <person name="de Oliveira A.C."/>
            <person name="Bevan M."/>
            <person name="Bancroft I."/>
            <person name="Minx P."/>
            <person name="Cordum H."/>
            <person name="Wilson R."/>
            <person name="Cheng Z."/>
            <person name="Jin W."/>
            <person name="Jiang J."/>
            <person name="Leong S.A."/>
            <person name="Iwama H."/>
            <person name="Gojobori T."/>
            <person name="Itoh T."/>
            <person name="Niimura Y."/>
            <person name="Fujii Y."/>
            <person name="Habara T."/>
            <person name="Sakai H."/>
            <person name="Sato Y."/>
            <person name="Wilson G."/>
            <person name="Kumar K."/>
            <person name="McCouch S."/>
            <person name="Juretic N."/>
            <person name="Hoen D."/>
            <person name="Wright S."/>
            <person name="Bruskiewich R."/>
            <person name="Bureau T."/>
            <person name="Miyao A."/>
            <person name="Hirochika H."/>
            <person name="Nishikawa T."/>
            <person name="Kadowaki K."/>
            <person name="Sugiura M."/>
            <person name="Burr B."/>
            <person name="Sasaki T."/>
        </authorList>
    </citation>
    <scope>NUCLEOTIDE SEQUENCE [LARGE SCALE GENOMIC DNA]</scope>
    <source>
        <strain evidence="3">cv. Nipponbare</strain>
    </source>
</reference>
<organism evidence="2 3">
    <name type="scientific">Oryza sativa subsp. japonica</name>
    <name type="common">Rice</name>
    <dbReference type="NCBI Taxonomy" id="39947"/>
    <lineage>
        <taxon>Eukaryota</taxon>
        <taxon>Viridiplantae</taxon>
        <taxon>Streptophyta</taxon>
        <taxon>Embryophyta</taxon>
        <taxon>Tracheophyta</taxon>
        <taxon>Spermatophyta</taxon>
        <taxon>Magnoliopsida</taxon>
        <taxon>Liliopsida</taxon>
        <taxon>Poales</taxon>
        <taxon>Poaceae</taxon>
        <taxon>BOP clade</taxon>
        <taxon>Oryzoideae</taxon>
        <taxon>Oryzeae</taxon>
        <taxon>Oryzinae</taxon>
        <taxon>Oryza</taxon>
        <taxon>Oryza sativa</taxon>
    </lineage>
</organism>
<reference evidence="2 3" key="3">
    <citation type="journal article" date="2013" name="Rice">
        <title>Improvement of the Oryza sativa Nipponbare reference genome using next generation sequence and optical map data.</title>
        <authorList>
            <person name="Kawahara Y."/>
            <person name="de la Bastide M."/>
            <person name="Hamilton J.P."/>
            <person name="Kanamori H."/>
            <person name="McCombie W.R."/>
            <person name="Ouyang S."/>
            <person name="Schwartz D.C."/>
            <person name="Tanaka T."/>
            <person name="Wu J."/>
            <person name="Zhou S."/>
            <person name="Childs K.L."/>
            <person name="Davidson R.M."/>
            <person name="Lin H."/>
            <person name="Quesada-Ocampo L."/>
            <person name="Vaillancourt B."/>
            <person name="Sakai H."/>
            <person name="Lee S.S."/>
            <person name="Kim J."/>
            <person name="Numa H."/>
            <person name="Itoh T."/>
            <person name="Buell C.R."/>
            <person name="Matsumoto T."/>
        </authorList>
    </citation>
    <scope>NUCLEOTIDE SEQUENCE [LARGE SCALE GENOMIC DNA]</scope>
    <source>
        <strain evidence="3">cv. Nipponbare</strain>
    </source>
</reference>
<dbReference type="STRING" id="39947.A0A0P0WMK5"/>